<evidence type="ECO:0000313" key="10">
    <source>
        <dbReference type="EMBL" id="MEI5906294.1"/>
    </source>
</evidence>
<dbReference type="CDD" id="cd02503">
    <property type="entry name" value="MobA"/>
    <property type="match status" value="1"/>
</dbReference>
<feature type="binding site" evidence="8">
    <location>
        <position position="100"/>
    </location>
    <ligand>
        <name>GTP</name>
        <dbReference type="ChEBI" id="CHEBI:37565"/>
    </ligand>
</feature>
<comment type="similarity">
    <text evidence="8">Belongs to the MobA family.</text>
</comment>
<evidence type="ECO:0000256" key="6">
    <source>
        <dbReference type="ARBA" id="ARBA00023134"/>
    </source>
</evidence>
<feature type="binding site" evidence="8">
    <location>
        <position position="100"/>
    </location>
    <ligand>
        <name>Mg(2+)</name>
        <dbReference type="ChEBI" id="CHEBI:18420"/>
    </ligand>
</feature>
<feature type="domain" description="MobA-like NTP transferase" evidence="9">
    <location>
        <begin position="6"/>
        <end position="150"/>
    </location>
</feature>
<evidence type="ECO:0000256" key="3">
    <source>
        <dbReference type="ARBA" id="ARBA00022723"/>
    </source>
</evidence>
<sequence>MYNTVGVVLSGGASRRFGSFKAKATYKGEYFFRIAENALTPHVDKVVVISHPELTSWIKENSNALVVEDLHQYKGLGPLAGIFTAMQTLESYWYFVLSCDVPYITSDIISKISQGKSVLFDGIVPYIEGRLQPLVAMYSNNVRPLIKSQLDQVNFRMCDTINQLNIKQVSEKTLGVDPVCFKNINSFVDYKLLD</sequence>
<name>A0ABU8HAF6_9BACI</name>
<keyword evidence="7 8" id="KW-0501">Molybdenum cofactor biosynthesis</keyword>
<evidence type="ECO:0000256" key="8">
    <source>
        <dbReference type="HAMAP-Rule" id="MF_00316"/>
    </source>
</evidence>
<comment type="catalytic activity">
    <reaction evidence="8">
        <text>Mo-molybdopterin + GTP + H(+) = Mo-molybdopterin guanine dinucleotide + diphosphate</text>
        <dbReference type="Rhea" id="RHEA:34243"/>
        <dbReference type="ChEBI" id="CHEBI:15378"/>
        <dbReference type="ChEBI" id="CHEBI:33019"/>
        <dbReference type="ChEBI" id="CHEBI:37565"/>
        <dbReference type="ChEBI" id="CHEBI:71302"/>
        <dbReference type="ChEBI" id="CHEBI:71310"/>
        <dbReference type="EC" id="2.7.7.77"/>
    </reaction>
</comment>
<evidence type="ECO:0000259" key="9">
    <source>
        <dbReference type="Pfam" id="PF12804"/>
    </source>
</evidence>
<keyword evidence="10" id="KW-0548">Nucleotidyltransferase</keyword>
<reference evidence="10 11" key="1">
    <citation type="journal article" date="2018" name="J. Microbiol.">
        <title>Bacillus spongiae sp. nov., isolated from sponge of Jeju Island.</title>
        <authorList>
            <person name="Lee G.E."/>
            <person name="Im W.T."/>
            <person name="Park J.S."/>
        </authorList>
    </citation>
    <scope>NUCLEOTIDE SEQUENCE [LARGE SCALE GENOMIC DNA]</scope>
    <source>
        <strain evidence="10 11">135PIL107-10</strain>
    </source>
</reference>
<evidence type="ECO:0000256" key="4">
    <source>
        <dbReference type="ARBA" id="ARBA00022741"/>
    </source>
</evidence>
<comment type="cofactor">
    <cofactor evidence="8">
        <name>Mg(2+)</name>
        <dbReference type="ChEBI" id="CHEBI:18420"/>
    </cofactor>
</comment>
<dbReference type="Pfam" id="PF12804">
    <property type="entry name" value="NTP_transf_3"/>
    <property type="match status" value="1"/>
</dbReference>
<dbReference type="InterPro" id="IPR025877">
    <property type="entry name" value="MobA-like_NTP_Trfase"/>
</dbReference>
<evidence type="ECO:0000256" key="1">
    <source>
        <dbReference type="ARBA" id="ARBA00022490"/>
    </source>
</evidence>
<dbReference type="InterPro" id="IPR013482">
    <property type="entry name" value="Molybde_CF_guanTrfase"/>
</dbReference>
<comment type="caution">
    <text evidence="10">The sequence shown here is derived from an EMBL/GenBank/DDBJ whole genome shotgun (WGS) entry which is preliminary data.</text>
</comment>
<dbReference type="InterPro" id="IPR029044">
    <property type="entry name" value="Nucleotide-diphossugar_trans"/>
</dbReference>
<protein>
    <recommendedName>
        <fullName evidence="8">Probable molybdenum cofactor guanylyltransferase</fullName>
        <shortName evidence="8">MoCo guanylyltransferase</shortName>
        <ecNumber evidence="8">2.7.7.77</ecNumber>
    </recommendedName>
    <alternativeName>
        <fullName evidence="8">GTP:molybdopterin guanylyltransferase</fullName>
    </alternativeName>
    <alternativeName>
        <fullName evidence="8">Mo-MPT guanylyltransferase</fullName>
    </alternativeName>
    <alternativeName>
        <fullName evidence="8">Molybdopterin guanylyltransferase</fullName>
    </alternativeName>
    <alternativeName>
        <fullName evidence="8">Molybdopterin-guanine dinucleotide synthase</fullName>
        <shortName evidence="8">MGD synthase</shortName>
    </alternativeName>
</protein>
<keyword evidence="11" id="KW-1185">Reference proteome</keyword>
<dbReference type="Gene3D" id="3.90.550.10">
    <property type="entry name" value="Spore Coat Polysaccharide Biosynthesis Protein SpsA, Chain A"/>
    <property type="match status" value="1"/>
</dbReference>
<dbReference type="RefSeq" id="WP_336585732.1">
    <property type="nucleotide sequence ID" value="NZ_JBBAXC010000003.1"/>
</dbReference>
<dbReference type="PANTHER" id="PTHR19136">
    <property type="entry name" value="MOLYBDENUM COFACTOR GUANYLYLTRANSFERASE"/>
    <property type="match status" value="1"/>
</dbReference>
<keyword evidence="5 8" id="KW-0460">Magnesium</keyword>
<evidence type="ECO:0000256" key="7">
    <source>
        <dbReference type="ARBA" id="ARBA00023150"/>
    </source>
</evidence>
<keyword evidence="6 8" id="KW-0342">GTP-binding</keyword>
<accession>A0ABU8HAF6</accession>
<proteinExistence type="inferred from homology"/>
<keyword evidence="1 8" id="KW-0963">Cytoplasm</keyword>
<dbReference type="SUPFAM" id="SSF53448">
    <property type="entry name" value="Nucleotide-diphospho-sugar transferases"/>
    <property type="match status" value="1"/>
</dbReference>
<evidence type="ECO:0000256" key="5">
    <source>
        <dbReference type="ARBA" id="ARBA00022842"/>
    </source>
</evidence>
<gene>
    <name evidence="8" type="primary">mobA</name>
    <name evidence="10" type="ORF">WAK64_04405</name>
</gene>
<dbReference type="Proteomes" id="UP001312865">
    <property type="component" value="Unassembled WGS sequence"/>
</dbReference>
<dbReference type="PANTHER" id="PTHR19136:SF81">
    <property type="entry name" value="MOLYBDENUM COFACTOR GUANYLYLTRANSFERASE"/>
    <property type="match status" value="1"/>
</dbReference>
<organism evidence="10 11">
    <name type="scientific">Bacillus spongiae</name>
    <dbReference type="NCBI Taxonomy" id="2683610"/>
    <lineage>
        <taxon>Bacteria</taxon>
        <taxon>Bacillati</taxon>
        <taxon>Bacillota</taxon>
        <taxon>Bacilli</taxon>
        <taxon>Bacillales</taxon>
        <taxon>Bacillaceae</taxon>
        <taxon>Bacillus</taxon>
    </lineage>
</organism>
<feature type="binding site" evidence="8">
    <location>
        <position position="21"/>
    </location>
    <ligand>
        <name>GTP</name>
        <dbReference type="ChEBI" id="CHEBI:37565"/>
    </ligand>
</feature>
<feature type="binding site" evidence="8">
    <location>
        <position position="69"/>
    </location>
    <ligand>
        <name>GTP</name>
        <dbReference type="ChEBI" id="CHEBI:37565"/>
    </ligand>
</feature>
<feature type="binding site" evidence="8">
    <location>
        <begin position="9"/>
        <end position="11"/>
    </location>
    <ligand>
        <name>GTP</name>
        <dbReference type="ChEBI" id="CHEBI:37565"/>
    </ligand>
</feature>
<keyword evidence="4 8" id="KW-0547">Nucleotide-binding</keyword>
<keyword evidence="3 8" id="KW-0479">Metal-binding</keyword>
<comment type="caution">
    <text evidence="8">Lacks conserved residue(s) required for the propagation of feature annotation.</text>
</comment>
<comment type="function">
    <text evidence="8">Transfers a GMP moiety from GTP to Mo-molybdopterin (Mo-MPT) cofactor (Moco or molybdenum cofactor) to form Mo-molybdopterin guanine dinucleotide (Mo-MGD) cofactor.</text>
</comment>
<evidence type="ECO:0000256" key="2">
    <source>
        <dbReference type="ARBA" id="ARBA00022679"/>
    </source>
</evidence>
<evidence type="ECO:0000313" key="11">
    <source>
        <dbReference type="Proteomes" id="UP001312865"/>
    </source>
</evidence>
<comment type="domain">
    <text evidence="8">The N-terminal domain determines nucleotide recognition and specific binding, while the C-terminal domain determines the specific binding to the target protein.</text>
</comment>
<dbReference type="EC" id="2.7.7.77" evidence="8"/>
<keyword evidence="2 8" id="KW-0808">Transferase</keyword>
<dbReference type="GO" id="GO:0061603">
    <property type="term" value="F:molybdenum cofactor guanylyltransferase activity"/>
    <property type="evidence" value="ECO:0007669"/>
    <property type="project" value="UniProtKB-EC"/>
</dbReference>
<comment type="subcellular location">
    <subcellularLocation>
        <location evidence="8">Cytoplasm</location>
    </subcellularLocation>
</comment>
<dbReference type="HAMAP" id="MF_00316">
    <property type="entry name" value="MobA"/>
    <property type="match status" value="1"/>
</dbReference>
<dbReference type="EMBL" id="JBBAXC010000003">
    <property type="protein sequence ID" value="MEI5906294.1"/>
    <property type="molecule type" value="Genomic_DNA"/>
</dbReference>